<reference evidence="2" key="1">
    <citation type="submission" date="2021-03" db="EMBL/GenBank/DDBJ databases">
        <title>Draft genome sequence of rust myrtle Austropuccinia psidii MF-1, a brazilian biotype.</title>
        <authorList>
            <person name="Quecine M.C."/>
            <person name="Pachon D.M.R."/>
            <person name="Bonatelli M.L."/>
            <person name="Correr F.H."/>
            <person name="Franceschini L.M."/>
            <person name="Leite T.F."/>
            <person name="Margarido G.R.A."/>
            <person name="Almeida C.A."/>
            <person name="Ferrarezi J.A."/>
            <person name="Labate C.A."/>
        </authorList>
    </citation>
    <scope>NUCLEOTIDE SEQUENCE</scope>
    <source>
        <strain evidence="2">MF-1</strain>
    </source>
</reference>
<feature type="region of interest" description="Disordered" evidence="1">
    <location>
        <begin position="71"/>
        <end position="90"/>
    </location>
</feature>
<dbReference type="EMBL" id="AVOT02027932">
    <property type="protein sequence ID" value="MBW0520239.1"/>
    <property type="molecule type" value="Genomic_DNA"/>
</dbReference>
<keyword evidence="3" id="KW-1185">Reference proteome</keyword>
<feature type="compositionally biased region" description="Polar residues" evidence="1">
    <location>
        <begin position="14"/>
        <end position="27"/>
    </location>
</feature>
<accession>A0A9Q3HZ49</accession>
<evidence type="ECO:0000313" key="2">
    <source>
        <dbReference type="EMBL" id="MBW0520239.1"/>
    </source>
</evidence>
<dbReference type="Proteomes" id="UP000765509">
    <property type="component" value="Unassembled WGS sequence"/>
</dbReference>
<evidence type="ECO:0000313" key="3">
    <source>
        <dbReference type="Proteomes" id="UP000765509"/>
    </source>
</evidence>
<protein>
    <submittedName>
        <fullName evidence="2">Uncharacterized protein</fullName>
    </submittedName>
</protein>
<sequence>MEDITTRKRIGKSWTRNPIESKVVSNTSKEDKRPERPVLKFHKCGRTSHLANNCTNNTKINEVQIIEEVQCAEEKEESDQDYAISDDKPE</sequence>
<dbReference type="OrthoDB" id="3644300at2759"/>
<evidence type="ECO:0000256" key="1">
    <source>
        <dbReference type="SAM" id="MobiDB-lite"/>
    </source>
</evidence>
<proteinExistence type="predicted"/>
<comment type="caution">
    <text evidence="2">The sequence shown here is derived from an EMBL/GenBank/DDBJ whole genome shotgun (WGS) entry which is preliminary data.</text>
</comment>
<feature type="compositionally biased region" description="Basic and acidic residues" evidence="1">
    <location>
        <begin position="28"/>
        <end position="38"/>
    </location>
</feature>
<dbReference type="AlphaFoldDB" id="A0A9Q3HZ49"/>
<feature type="compositionally biased region" description="Acidic residues" evidence="1">
    <location>
        <begin position="71"/>
        <end position="80"/>
    </location>
</feature>
<name>A0A9Q3HZ49_9BASI</name>
<feature type="region of interest" description="Disordered" evidence="1">
    <location>
        <begin position="1"/>
        <end position="38"/>
    </location>
</feature>
<organism evidence="2 3">
    <name type="scientific">Austropuccinia psidii MF-1</name>
    <dbReference type="NCBI Taxonomy" id="1389203"/>
    <lineage>
        <taxon>Eukaryota</taxon>
        <taxon>Fungi</taxon>
        <taxon>Dikarya</taxon>
        <taxon>Basidiomycota</taxon>
        <taxon>Pucciniomycotina</taxon>
        <taxon>Pucciniomycetes</taxon>
        <taxon>Pucciniales</taxon>
        <taxon>Sphaerophragmiaceae</taxon>
        <taxon>Austropuccinia</taxon>
    </lineage>
</organism>
<gene>
    <name evidence="2" type="ORF">O181_059954</name>
</gene>